<dbReference type="Gene3D" id="3.40.50.1820">
    <property type="entry name" value="alpha/beta hydrolase"/>
    <property type="match status" value="1"/>
</dbReference>
<evidence type="ECO:0000313" key="4">
    <source>
        <dbReference type="Proteomes" id="UP000510822"/>
    </source>
</evidence>
<dbReference type="EMBL" id="CP058952">
    <property type="protein sequence ID" value="QLI82198.1"/>
    <property type="molecule type" value="Genomic_DNA"/>
</dbReference>
<name>A0A7D5VAR1_9NEIS</name>
<reference evidence="3 4" key="1">
    <citation type="journal article" date="2016" name="Int. J. Syst. Evol. Microbiol.">
        <title>Chitinibacter fontanus sp. nov., isolated from a spring.</title>
        <authorList>
            <person name="Sheu S.Y."/>
            <person name="Li Y.S."/>
            <person name="Young C.C."/>
            <person name="Chen W.M."/>
        </authorList>
    </citation>
    <scope>NUCLEOTIDE SEQUENCE [LARGE SCALE GENOMIC DNA]</scope>
    <source>
        <strain evidence="3 4">STM-7</strain>
    </source>
</reference>
<sequence length="485" mass="54170">MLIAKIPMRLPYLPRPLLFFILGLVTPVVLLAIVRVKKLPELSVWHTHVPVGDYRAERTDIQRFSQYQQLEKQLLVDVESQIIAHTSADQQRLINRYAKTSLTNPLNYPQNWNLSYLLPGKAGGEAVLLVHGLSDSPYSLRALALQLHAAGYTVLGLRLPGHGTAPAALTQFKWQDAAGAVRLAMRELAQTHQRIHVVGYSTGATLACEYQLARMGGEPLPAIRSMTLISPAIAVTSAAKYAKWVSYLAPISGVGAAAWSELAPEYNPYKYNSFPFNAAVQMREFTLYLHQQLLARAPLNDWPPTNVFLSAVDNTVVAEPVVTLLMSQLKPNRHQLMLFDLNRYAEYSPLLNPRAADWALKLADSHQPRPYRLQFVTNRQQNQGSVVSIEDTPAGAMQATIHPTNYQWPNGIFALSHIALPFSPQDPLFGDPAQQANDHTLKLNQSLIGERGLLQISGNEILRLRYNPFYALQEQEILQFIAQSH</sequence>
<dbReference type="AlphaFoldDB" id="A0A7D5VAR1"/>
<keyword evidence="1" id="KW-0472">Membrane</keyword>
<evidence type="ECO:0000313" key="3">
    <source>
        <dbReference type="EMBL" id="QLI82198.1"/>
    </source>
</evidence>
<proteinExistence type="predicted"/>
<dbReference type="RefSeq" id="WP_180306281.1">
    <property type="nucleotide sequence ID" value="NZ_CP058952.1"/>
</dbReference>
<feature type="domain" description="AB hydrolase-1" evidence="2">
    <location>
        <begin position="127"/>
        <end position="305"/>
    </location>
</feature>
<evidence type="ECO:0000256" key="1">
    <source>
        <dbReference type="SAM" id="Phobius"/>
    </source>
</evidence>
<dbReference type="SUPFAM" id="SSF53474">
    <property type="entry name" value="alpha/beta-Hydrolases"/>
    <property type="match status" value="1"/>
</dbReference>
<keyword evidence="3" id="KW-0378">Hydrolase</keyword>
<dbReference type="Pfam" id="PF12697">
    <property type="entry name" value="Abhydrolase_6"/>
    <property type="match status" value="1"/>
</dbReference>
<evidence type="ECO:0000259" key="2">
    <source>
        <dbReference type="Pfam" id="PF12697"/>
    </source>
</evidence>
<protein>
    <submittedName>
        <fullName evidence="3">Alpha/beta fold hydrolase</fullName>
    </submittedName>
</protein>
<dbReference type="GO" id="GO:0016787">
    <property type="term" value="F:hydrolase activity"/>
    <property type="evidence" value="ECO:0007669"/>
    <property type="project" value="UniProtKB-KW"/>
</dbReference>
<accession>A0A7D5VAR1</accession>
<dbReference type="KEGG" id="cfon:HZU75_12040"/>
<dbReference type="InterPro" id="IPR029058">
    <property type="entry name" value="AB_hydrolase_fold"/>
</dbReference>
<keyword evidence="1" id="KW-0812">Transmembrane</keyword>
<organism evidence="3 4">
    <name type="scientific">Chitinibacter fontanus</name>
    <dbReference type="NCBI Taxonomy" id="1737446"/>
    <lineage>
        <taxon>Bacteria</taxon>
        <taxon>Pseudomonadati</taxon>
        <taxon>Pseudomonadota</taxon>
        <taxon>Betaproteobacteria</taxon>
        <taxon>Neisseriales</taxon>
        <taxon>Chitinibacteraceae</taxon>
        <taxon>Chitinibacter</taxon>
    </lineage>
</organism>
<dbReference type="InterPro" id="IPR000073">
    <property type="entry name" value="AB_hydrolase_1"/>
</dbReference>
<gene>
    <name evidence="3" type="ORF">HZU75_12040</name>
</gene>
<feature type="transmembrane region" description="Helical" evidence="1">
    <location>
        <begin position="12"/>
        <end position="34"/>
    </location>
</feature>
<keyword evidence="4" id="KW-1185">Reference proteome</keyword>
<keyword evidence="1" id="KW-1133">Transmembrane helix</keyword>
<dbReference type="Proteomes" id="UP000510822">
    <property type="component" value="Chromosome"/>
</dbReference>